<dbReference type="Pfam" id="PF02566">
    <property type="entry name" value="OsmC"/>
    <property type="match status" value="1"/>
</dbReference>
<proteinExistence type="predicted"/>
<sequence length="151" mass="16572">MSEANQKSADEGHGVSVVERDGSFTQDISARKHSIVADEPASVDGADLGMTPYELLLSALGACTSMTLRMYAKRKGISLDRVSVELVHDRIDSEDCETCDDQPNKVDRIRRVVTIEGDVTEAQRARMLEIAAMCPVHRTLTNQIQILTEPA</sequence>
<accession>A0A5B9PFF0</accession>
<dbReference type="PANTHER" id="PTHR39624:SF2">
    <property type="entry name" value="OSMC-LIKE PROTEIN"/>
    <property type="match status" value="1"/>
</dbReference>
<dbReference type="STRING" id="980251.GCA_001642875_00454"/>
<protein>
    <submittedName>
        <fullName evidence="2">OsmC-like protein</fullName>
    </submittedName>
</protein>
<dbReference type="EMBL" id="CP042912">
    <property type="protein sequence ID" value="QEG21623.1"/>
    <property type="molecule type" value="Genomic_DNA"/>
</dbReference>
<name>A0A5B9PFF0_9BACT</name>
<dbReference type="SUPFAM" id="SSF82784">
    <property type="entry name" value="OsmC-like"/>
    <property type="match status" value="1"/>
</dbReference>
<organism evidence="2 3">
    <name type="scientific">Mariniblastus fucicola</name>
    <dbReference type="NCBI Taxonomy" id="980251"/>
    <lineage>
        <taxon>Bacteria</taxon>
        <taxon>Pseudomonadati</taxon>
        <taxon>Planctomycetota</taxon>
        <taxon>Planctomycetia</taxon>
        <taxon>Pirellulales</taxon>
        <taxon>Pirellulaceae</taxon>
        <taxon>Mariniblastus</taxon>
    </lineage>
</organism>
<dbReference type="RefSeq" id="WP_075083244.1">
    <property type="nucleotide sequence ID" value="NZ_CP042912.1"/>
</dbReference>
<dbReference type="AlphaFoldDB" id="A0A5B9PFF0"/>
<dbReference type="PANTHER" id="PTHR39624">
    <property type="entry name" value="PROTEIN INVOLVED IN RIMO-MEDIATED BETA-METHYLTHIOLATION OF RIBOSOMAL PROTEIN S12 YCAO"/>
    <property type="match status" value="1"/>
</dbReference>
<dbReference type="OrthoDB" id="9780269at2"/>
<keyword evidence="3" id="KW-1185">Reference proteome</keyword>
<reference evidence="2 3" key="1">
    <citation type="submission" date="2019-08" db="EMBL/GenBank/DDBJ databases">
        <title>Deep-cultivation of Planctomycetes and their phenomic and genomic characterization uncovers novel biology.</title>
        <authorList>
            <person name="Wiegand S."/>
            <person name="Jogler M."/>
            <person name="Boedeker C."/>
            <person name="Pinto D."/>
            <person name="Vollmers J."/>
            <person name="Rivas-Marin E."/>
            <person name="Kohn T."/>
            <person name="Peeters S.H."/>
            <person name="Heuer A."/>
            <person name="Rast P."/>
            <person name="Oberbeckmann S."/>
            <person name="Bunk B."/>
            <person name="Jeske O."/>
            <person name="Meyerdierks A."/>
            <person name="Storesund J.E."/>
            <person name="Kallscheuer N."/>
            <person name="Luecker S."/>
            <person name="Lage O.M."/>
            <person name="Pohl T."/>
            <person name="Merkel B.J."/>
            <person name="Hornburger P."/>
            <person name="Mueller R.-W."/>
            <person name="Bruemmer F."/>
            <person name="Labrenz M."/>
            <person name="Spormann A.M."/>
            <person name="Op den Camp H."/>
            <person name="Overmann J."/>
            <person name="Amann R."/>
            <person name="Jetten M.S.M."/>
            <person name="Mascher T."/>
            <person name="Medema M.H."/>
            <person name="Devos D.P."/>
            <person name="Kaster A.-K."/>
            <person name="Ovreas L."/>
            <person name="Rohde M."/>
            <person name="Galperin M.Y."/>
            <person name="Jogler C."/>
        </authorList>
    </citation>
    <scope>NUCLEOTIDE SEQUENCE [LARGE SCALE GENOMIC DNA]</scope>
    <source>
        <strain evidence="2 3">FC18</strain>
    </source>
</reference>
<evidence type="ECO:0000256" key="1">
    <source>
        <dbReference type="SAM" id="MobiDB-lite"/>
    </source>
</evidence>
<feature type="compositionally biased region" description="Basic and acidic residues" evidence="1">
    <location>
        <begin position="8"/>
        <end position="22"/>
    </location>
</feature>
<dbReference type="InterPro" id="IPR003718">
    <property type="entry name" value="OsmC/Ohr_fam"/>
</dbReference>
<dbReference type="InterPro" id="IPR036102">
    <property type="entry name" value="OsmC/Ohrsf"/>
</dbReference>
<evidence type="ECO:0000313" key="2">
    <source>
        <dbReference type="EMBL" id="QEG21623.1"/>
    </source>
</evidence>
<feature type="region of interest" description="Disordered" evidence="1">
    <location>
        <begin position="1"/>
        <end position="23"/>
    </location>
</feature>
<gene>
    <name evidence="2" type="ORF">MFFC18_14810</name>
</gene>
<evidence type="ECO:0000313" key="3">
    <source>
        <dbReference type="Proteomes" id="UP000322214"/>
    </source>
</evidence>
<dbReference type="KEGG" id="mff:MFFC18_14810"/>
<dbReference type="Gene3D" id="3.30.300.20">
    <property type="match status" value="1"/>
</dbReference>
<dbReference type="InterPro" id="IPR015946">
    <property type="entry name" value="KH_dom-like_a/b"/>
</dbReference>
<dbReference type="Proteomes" id="UP000322214">
    <property type="component" value="Chromosome"/>
</dbReference>